<protein>
    <submittedName>
        <fullName evidence="2">Uncharacterized protein</fullName>
    </submittedName>
</protein>
<comment type="caution">
    <text evidence="2">The sequence shown here is derived from an EMBL/GenBank/DDBJ whole genome shotgun (WGS) entry which is preliminary data.</text>
</comment>
<accession>A0A7X0PBR5</accession>
<sequence length="360" mass="38335">MTGTTRRSTLATLGALPVALLAQTPAAAGMQVGLHPWLEAGDSVVAELLADGQVVGQLEHRSAKAGLPRLPAATVALPAGVRRLQLRGTVTVAGKAGRFTRTWTVRDLASASAPLYDQRRPWPERVRALVQAIPVAEDEDAPLTLAPAQPANSATWEALAKRLGAPVPPALAQLLAALDIRMGLSHFVRPAAMGTLLDLMHGDFGYPSTGKDAPGNFLSPGVHERYARSLAVFVTVGDGMGALAWDPRGLTPEDHARLGSSPGPATGSEGLWYWMHQGMAVKPSLLLDKDHRPLGTDLALASVFERYALADLYQPLADDELVLDSATPLGNLLLLHFNGARVPQLRLNSYNGHYGHHTQY</sequence>
<organism evidence="2 3">
    <name type="scientific">Acidovorax soli</name>
    <dbReference type="NCBI Taxonomy" id="592050"/>
    <lineage>
        <taxon>Bacteria</taxon>
        <taxon>Pseudomonadati</taxon>
        <taxon>Pseudomonadota</taxon>
        <taxon>Betaproteobacteria</taxon>
        <taxon>Burkholderiales</taxon>
        <taxon>Comamonadaceae</taxon>
        <taxon>Acidovorax</taxon>
    </lineage>
</organism>
<feature type="signal peptide" evidence="1">
    <location>
        <begin position="1"/>
        <end position="22"/>
    </location>
</feature>
<evidence type="ECO:0000256" key="1">
    <source>
        <dbReference type="SAM" id="SignalP"/>
    </source>
</evidence>
<proteinExistence type="predicted"/>
<dbReference type="EMBL" id="JACHLK010000002">
    <property type="protein sequence ID" value="MBB6558993.1"/>
    <property type="molecule type" value="Genomic_DNA"/>
</dbReference>
<feature type="chain" id="PRO_5031147472" evidence="1">
    <location>
        <begin position="23"/>
        <end position="360"/>
    </location>
</feature>
<reference evidence="2 3" key="1">
    <citation type="submission" date="2020-08" db="EMBL/GenBank/DDBJ databases">
        <title>Functional genomics of gut bacteria from endangered species of beetles.</title>
        <authorList>
            <person name="Carlos-Shanley C."/>
        </authorList>
    </citation>
    <scope>NUCLEOTIDE SEQUENCE [LARGE SCALE GENOMIC DNA]</scope>
    <source>
        <strain evidence="2 3">S00198</strain>
    </source>
</reference>
<dbReference type="InterPro" id="IPR006311">
    <property type="entry name" value="TAT_signal"/>
</dbReference>
<dbReference type="Proteomes" id="UP000575083">
    <property type="component" value="Unassembled WGS sequence"/>
</dbReference>
<dbReference type="AlphaFoldDB" id="A0A7X0PBR5"/>
<dbReference type="PROSITE" id="PS51318">
    <property type="entry name" value="TAT"/>
    <property type="match status" value="1"/>
</dbReference>
<keyword evidence="3" id="KW-1185">Reference proteome</keyword>
<evidence type="ECO:0000313" key="2">
    <source>
        <dbReference type="EMBL" id="MBB6558993.1"/>
    </source>
</evidence>
<name>A0A7X0PBR5_9BURK</name>
<dbReference type="RefSeq" id="WP_184856394.1">
    <property type="nucleotide sequence ID" value="NZ_JACHLK010000002.1"/>
</dbReference>
<keyword evidence="1" id="KW-0732">Signal</keyword>
<evidence type="ECO:0000313" key="3">
    <source>
        <dbReference type="Proteomes" id="UP000575083"/>
    </source>
</evidence>
<gene>
    <name evidence="2" type="ORF">HNP48_001657</name>
</gene>